<dbReference type="KEGG" id="hdn:Hden_0528"/>
<accession>D8JS90</accession>
<name>D8JS90_HYPDA</name>
<reference evidence="3" key="1">
    <citation type="journal article" date="2011" name="J. Bacteriol.">
        <title>Genome sequences of eight morphologically diverse alphaproteobacteria.</title>
        <authorList>
            <consortium name="US DOE Joint Genome Institute"/>
            <person name="Brown P.J."/>
            <person name="Kysela D.T."/>
            <person name="Buechlein A."/>
            <person name="Hemmerich C."/>
            <person name="Brun Y.V."/>
        </authorList>
    </citation>
    <scope>NUCLEOTIDE SEQUENCE [LARGE SCALE GENOMIC DNA]</scope>
    <source>
        <strain evidence="3">ATCC 51888 / DSM 1869 / NCIB 11706 / TK 0415</strain>
    </source>
</reference>
<feature type="compositionally biased region" description="Polar residues" evidence="1">
    <location>
        <begin position="10"/>
        <end position="23"/>
    </location>
</feature>
<proteinExistence type="predicted"/>
<evidence type="ECO:0000313" key="3">
    <source>
        <dbReference type="Proteomes" id="UP000002033"/>
    </source>
</evidence>
<feature type="region of interest" description="Disordered" evidence="1">
    <location>
        <begin position="1"/>
        <end position="27"/>
    </location>
</feature>
<organism evidence="2 3">
    <name type="scientific">Hyphomicrobium denitrificans (strain ATCC 51888 / DSM 1869 / NCIMB 11706 / TK 0415)</name>
    <dbReference type="NCBI Taxonomy" id="582899"/>
    <lineage>
        <taxon>Bacteria</taxon>
        <taxon>Pseudomonadati</taxon>
        <taxon>Pseudomonadota</taxon>
        <taxon>Alphaproteobacteria</taxon>
        <taxon>Hyphomicrobiales</taxon>
        <taxon>Hyphomicrobiaceae</taxon>
        <taxon>Hyphomicrobium</taxon>
    </lineage>
</organism>
<gene>
    <name evidence="2" type="ordered locus">Hden_0528</name>
</gene>
<dbReference type="HOGENOM" id="CLU_3080691_0_0_5"/>
<evidence type="ECO:0000256" key="1">
    <source>
        <dbReference type="SAM" id="MobiDB-lite"/>
    </source>
</evidence>
<keyword evidence="3" id="KW-1185">Reference proteome</keyword>
<dbReference type="Proteomes" id="UP000002033">
    <property type="component" value="Chromosome"/>
</dbReference>
<dbReference type="EMBL" id="CP002083">
    <property type="protein sequence ID" value="ADJ22349.1"/>
    <property type="molecule type" value="Genomic_DNA"/>
</dbReference>
<sequence>MSDADDKSSTAETNESLLQSATGGQVVVPEAENVEGPMKPIVVMPVAHQYSA</sequence>
<protein>
    <submittedName>
        <fullName evidence="2">Uncharacterized protein</fullName>
    </submittedName>
</protein>
<evidence type="ECO:0000313" key="2">
    <source>
        <dbReference type="EMBL" id="ADJ22349.1"/>
    </source>
</evidence>
<dbReference type="RefSeq" id="WP_013214568.1">
    <property type="nucleotide sequence ID" value="NC_014313.1"/>
</dbReference>
<dbReference type="AlphaFoldDB" id="D8JS90"/>